<feature type="compositionally biased region" description="Low complexity" evidence="2">
    <location>
        <begin position="148"/>
        <end position="171"/>
    </location>
</feature>
<feature type="domain" description="BAT2 N-terminal" evidence="3">
    <location>
        <begin position="16"/>
        <end position="202"/>
    </location>
</feature>
<evidence type="ECO:0000313" key="4">
    <source>
        <dbReference type="Proteomes" id="UP000095287"/>
    </source>
</evidence>
<organism evidence="4 5">
    <name type="scientific">Steinernema glaseri</name>
    <dbReference type="NCBI Taxonomy" id="37863"/>
    <lineage>
        <taxon>Eukaryota</taxon>
        <taxon>Metazoa</taxon>
        <taxon>Ecdysozoa</taxon>
        <taxon>Nematoda</taxon>
        <taxon>Chromadorea</taxon>
        <taxon>Rhabditida</taxon>
        <taxon>Tylenchina</taxon>
        <taxon>Panagrolaimomorpha</taxon>
        <taxon>Strongyloidoidea</taxon>
        <taxon>Steinernematidae</taxon>
        <taxon>Steinernema</taxon>
    </lineage>
</organism>
<dbReference type="WBParaSite" id="L893_g34077.t3">
    <property type="protein sequence ID" value="L893_g34077.t3"/>
    <property type="gene ID" value="L893_g34077"/>
</dbReference>
<proteinExistence type="predicted"/>
<evidence type="ECO:0000313" key="5">
    <source>
        <dbReference type="WBParaSite" id="L893_g34077.t3"/>
    </source>
</evidence>
<accession>A0A1I8A9M0</accession>
<sequence length="260" mass="27093">MSSARGAAGANKPKLHNVNNVYSGKNNAASRATGPNRYGGLQSIGKASVVRRMPPPASLPSLKSECNGSSVSIIPAGSTGWNKATTTSDTSTDIKAAPVEANGSTSTSSTKVASITGSTDMRPDWAKSASQAEMTAEPQVQATSKTQSTDISAPASATAADESSDESSAPINLKMSSSSSGTGYIAATVRAPTVNRSLPSRYCGGYDEKASEKYRIAKRGMFKEDMIEGHSQEPPAQNKENDVASQREKEHKEDPDCVQA</sequence>
<evidence type="ECO:0000259" key="3">
    <source>
        <dbReference type="Pfam" id="PF07001"/>
    </source>
</evidence>
<keyword evidence="1" id="KW-0597">Phosphoprotein</keyword>
<feature type="compositionally biased region" description="Basic and acidic residues" evidence="2">
    <location>
        <begin position="221"/>
        <end position="231"/>
    </location>
</feature>
<feature type="compositionally biased region" description="Polar residues" evidence="2">
    <location>
        <begin position="79"/>
        <end position="93"/>
    </location>
</feature>
<reference evidence="5" key="1">
    <citation type="submission" date="2016-11" db="UniProtKB">
        <authorList>
            <consortium name="WormBaseParasite"/>
        </authorList>
    </citation>
    <scope>IDENTIFICATION</scope>
</reference>
<keyword evidence="4" id="KW-1185">Reference proteome</keyword>
<dbReference type="AlphaFoldDB" id="A0A1I8A9M0"/>
<name>A0A1I8A9M0_9BILA</name>
<feature type="region of interest" description="Disordered" evidence="2">
    <location>
        <begin position="1"/>
        <end position="184"/>
    </location>
</feature>
<dbReference type="PANTHER" id="PTHR14038:SF0">
    <property type="entry name" value="LP18708P"/>
    <property type="match status" value="1"/>
</dbReference>
<evidence type="ECO:0000256" key="2">
    <source>
        <dbReference type="SAM" id="MobiDB-lite"/>
    </source>
</evidence>
<feature type="compositionally biased region" description="Basic and acidic residues" evidence="2">
    <location>
        <begin position="239"/>
        <end position="260"/>
    </location>
</feature>
<feature type="compositionally biased region" description="Polar residues" evidence="2">
    <location>
        <begin position="128"/>
        <end position="147"/>
    </location>
</feature>
<feature type="region of interest" description="Disordered" evidence="2">
    <location>
        <begin position="221"/>
        <end position="260"/>
    </location>
</feature>
<evidence type="ECO:0000256" key="1">
    <source>
        <dbReference type="ARBA" id="ARBA00022553"/>
    </source>
</evidence>
<dbReference type="Proteomes" id="UP000095287">
    <property type="component" value="Unplaced"/>
</dbReference>
<feature type="compositionally biased region" description="Polar residues" evidence="2">
    <location>
        <begin position="102"/>
        <end position="119"/>
    </location>
</feature>
<dbReference type="PANTHER" id="PTHR14038">
    <property type="entry name" value="BAT2 HLA-B-ASSOCIATED TRANSCRIPT 2"/>
    <property type="match status" value="1"/>
</dbReference>
<feature type="compositionally biased region" description="Polar residues" evidence="2">
    <location>
        <begin position="17"/>
        <end position="30"/>
    </location>
</feature>
<protein>
    <submittedName>
        <fullName evidence="5">BAT2_N domain-containing protein</fullName>
    </submittedName>
</protein>
<dbReference type="InterPro" id="IPR009738">
    <property type="entry name" value="BAT2_N"/>
</dbReference>
<dbReference type="GO" id="GO:0030154">
    <property type="term" value="P:cell differentiation"/>
    <property type="evidence" value="ECO:0007669"/>
    <property type="project" value="TreeGrafter"/>
</dbReference>
<dbReference type="InterPro" id="IPR033184">
    <property type="entry name" value="PRRC2"/>
</dbReference>
<dbReference type="Pfam" id="PF07001">
    <property type="entry name" value="BAT2_N"/>
    <property type="match status" value="1"/>
</dbReference>